<evidence type="ECO:0000256" key="5">
    <source>
        <dbReference type="ARBA" id="ARBA00022630"/>
    </source>
</evidence>
<dbReference type="GO" id="GO:0010133">
    <property type="term" value="P:L-proline catabolic process to L-glutamate"/>
    <property type="evidence" value="ECO:0007669"/>
    <property type="project" value="UniProtKB-UniRule"/>
</dbReference>
<keyword evidence="9 18" id="KW-0520">NAD</keyword>
<dbReference type="InterPro" id="IPR024090">
    <property type="entry name" value="PRODH_PutA_dom_I"/>
</dbReference>
<dbReference type="GO" id="GO:0003700">
    <property type="term" value="F:DNA-binding transcription factor activity"/>
    <property type="evidence" value="ECO:0007669"/>
    <property type="project" value="InterPro"/>
</dbReference>
<dbReference type="InterPro" id="IPR016163">
    <property type="entry name" value="Ald_DH_C"/>
</dbReference>
<evidence type="ECO:0000256" key="14">
    <source>
        <dbReference type="ARBA" id="ARBA00048142"/>
    </source>
</evidence>
<comment type="pathway">
    <text evidence="3 18">Amino-acid degradation; L-proline degradation into L-glutamate; L-glutamate from L-proline: step 2/2.</text>
</comment>
<dbReference type="GO" id="GO:0003677">
    <property type="term" value="F:DNA binding"/>
    <property type="evidence" value="ECO:0007669"/>
    <property type="project" value="UniProtKB-KW"/>
</dbReference>
<dbReference type="EMBL" id="CP014691">
    <property type="protein sequence ID" value="AQS88741.1"/>
    <property type="molecule type" value="Genomic_DNA"/>
</dbReference>
<dbReference type="AlphaFoldDB" id="A0A1U9KSC4"/>
<dbReference type="InterPro" id="IPR002872">
    <property type="entry name" value="Proline_DH_dom"/>
</dbReference>
<dbReference type="Gene3D" id="3.40.605.10">
    <property type="entry name" value="Aldehyde Dehydrogenase, Chain A, domain 1"/>
    <property type="match status" value="1"/>
</dbReference>
<keyword evidence="8 18" id="KW-0805">Transcription regulation</keyword>
<organism evidence="19 20">
    <name type="scientific">Neoasaia chiangmaiensis</name>
    <dbReference type="NCBI Taxonomy" id="320497"/>
    <lineage>
        <taxon>Bacteria</taxon>
        <taxon>Pseudomonadati</taxon>
        <taxon>Pseudomonadota</taxon>
        <taxon>Alphaproteobacteria</taxon>
        <taxon>Acetobacterales</taxon>
        <taxon>Acetobacteraceae</taxon>
        <taxon>Neoasaia</taxon>
    </lineage>
</organism>
<evidence type="ECO:0000256" key="10">
    <source>
        <dbReference type="ARBA" id="ARBA00023062"/>
    </source>
</evidence>
<evidence type="ECO:0000256" key="13">
    <source>
        <dbReference type="ARBA" id="ARBA00023268"/>
    </source>
</evidence>
<evidence type="ECO:0000256" key="8">
    <source>
        <dbReference type="ARBA" id="ARBA00023015"/>
    </source>
</evidence>
<dbReference type="SUPFAM" id="SSF53720">
    <property type="entry name" value="ALDH-like"/>
    <property type="match status" value="1"/>
</dbReference>
<comment type="catalytic activity">
    <reaction evidence="14 18">
        <text>L-glutamate 5-semialdehyde + NAD(+) + H2O = L-glutamate + NADH + 2 H(+)</text>
        <dbReference type="Rhea" id="RHEA:30235"/>
        <dbReference type="ChEBI" id="CHEBI:15377"/>
        <dbReference type="ChEBI" id="CHEBI:15378"/>
        <dbReference type="ChEBI" id="CHEBI:29985"/>
        <dbReference type="ChEBI" id="CHEBI:57540"/>
        <dbReference type="ChEBI" id="CHEBI:57945"/>
        <dbReference type="ChEBI" id="CHEBI:58066"/>
        <dbReference type="EC" id="1.2.1.88"/>
    </reaction>
</comment>
<comment type="pathway">
    <text evidence="2 18">Amino-acid degradation; L-proline degradation into L-glutamate; L-glutamate from L-proline: step 1/2.</text>
</comment>
<dbReference type="PANTHER" id="PTHR42862">
    <property type="entry name" value="DELTA-1-PYRROLINE-5-CARBOXYLATE DEHYDROGENASE 1, ISOFORM A-RELATED"/>
    <property type="match status" value="1"/>
</dbReference>
<dbReference type="Pfam" id="PF01619">
    <property type="entry name" value="Pro_dh"/>
    <property type="match status" value="1"/>
</dbReference>
<proteinExistence type="inferred from homology"/>
<reference evidence="19 20" key="1">
    <citation type="submission" date="2016-03" db="EMBL/GenBank/DDBJ databases">
        <title>Acetic acid bacteria sequencing.</title>
        <authorList>
            <person name="Brandt J."/>
            <person name="Jakob F."/>
            <person name="Vogel R.F."/>
        </authorList>
    </citation>
    <scope>NUCLEOTIDE SEQUENCE [LARGE SCALE GENOMIC DNA]</scope>
    <source>
        <strain evidence="19 20">NBRC 101099</strain>
    </source>
</reference>
<dbReference type="GO" id="GO:0004657">
    <property type="term" value="F:proline dehydrogenase activity"/>
    <property type="evidence" value="ECO:0007669"/>
    <property type="project" value="UniProtKB-UniRule"/>
</dbReference>
<evidence type="ECO:0000313" key="20">
    <source>
        <dbReference type="Proteomes" id="UP000188604"/>
    </source>
</evidence>
<comment type="catalytic activity">
    <reaction evidence="15 18">
        <text>L-proline + a quinone = (S)-1-pyrroline-5-carboxylate + a quinol + H(+)</text>
        <dbReference type="Rhea" id="RHEA:23784"/>
        <dbReference type="ChEBI" id="CHEBI:15378"/>
        <dbReference type="ChEBI" id="CHEBI:17388"/>
        <dbReference type="ChEBI" id="CHEBI:24646"/>
        <dbReference type="ChEBI" id="CHEBI:60039"/>
        <dbReference type="ChEBI" id="CHEBI:132124"/>
        <dbReference type="EC" id="1.5.5.2"/>
    </reaction>
</comment>
<dbReference type="SUPFAM" id="SSF51730">
    <property type="entry name" value="FAD-linked oxidoreductase"/>
    <property type="match status" value="1"/>
</dbReference>
<dbReference type="Gene3D" id="1.20.5.460">
    <property type="entry name" value="Single helix bin"/>
    <property type="match status" value="1"/>
</dbReference>
<dbReference type="Gene3D" id="3.40.309.10">
    <property type="entry name" value="Aldehyde Dehydrogenase, Chain A, domain 2"/>
    <property type="match status" value="1"/>
</dbReference>
<comment type="cofactor">
    <cofactor evidence="1 18">
        <name>FAD</name>
        <dbReference type="ChEBI" id="CHEBI:57692"/>
    </cofactor>
</comment>
<dbReference type="Gene3D" id="1.20.5.550">
    <property type="entry name" value="Single Helix bin"/>
    <property type="match status" value="1"/>
</dbReference>
<dbReference type="PIRSF" id="PIRSF000197">
    <property type="entry name" value="Bifunct_PutA"/>
    <property type="match status" value="1"/>
</dbReference>
<keyword evidence="13" id="KW-0511">Multifunctional enzyme</keyword>
<evidence type="ECO:0000256" key="7">
    <source>
        <dbReference type="ARBA" id="ARBA00023002"/>
    </source>
</evidence>
<evidence type="ECO:0000256" key="9">
    <source>
        <dbReference type="ARBA" id="ARBA00023027"/>
    </source>
</evidence>
<dbReference type="GO" id="GO:0009898">
    <property type="term" value="C:cytoplasmic side of plasma membrane"/>
    <property type="evidence" value="ECO:0007669"/>
    <property type="project" value="TreeGrafter"/>
</dbReference>
<dbReference type="PROSITE" id="PS00070">
    <property type="entry name" value="ALDEHYDE_DEHYDR_CYS"/>
    <property type="match status" value="1"/>
</dbReference>
<dbReference type="InterPro" id="IPR016161">
    <property type="entry name" value="Ald_DH/histidinol_DH"/>
</dbReference>
<dbReference type="FunFam" id="3.20.20.220:FF:000004">
    <property type="entry name" value="Bifunctional protein PutA"/>
    <property type="match status" value="1"/>
</dbReference>
<keyword evidence="12 18" id="KW-0804">Transcription</keyword>
<evidence type="ECO:0000256" key="16">
    <source>
        <dbReference type="ARBA" id="ARBA00060889"/>
    </source>
</evidence>
<keyword evidence="6 18" id="KW-0274">FAD</keyword>
<keyword evidence="11 18" id="KW-0238">DNA-binding</keyword>
<dbReference type="NCBIfam" id="NF008869">
    <property type="entry name" value="PRK11904.1"/>
    <property type="match status" value="1"/>
</dbReference>
<dbReference type="InterPro" id="IPR024082">
    <property type="entry name" value="PRODH_PutA_dom_II"/>
</dbReference>
<gene>
    <name evidence="19" type="primary">putA</name>
    <name evidence="19" type="ORF">A0U93_13350</name>
</gene>
<dbReference type="InterPro" id="IPR024089">
    <property type="entry name" value="PRODH_PutA_dom_I/II"/>
</dbReference>
<keyword evidence="20" id="KW-1185">Reference proteome</keyword>
<dbReference type="UniPathway" id="UPA00261">
    <property type="reaction ID" value="UER00373"/>
</dbReference>
<evidence type="ECO:0000256" key="15">
    <source>
        <dbReference type="ARBA" id="ARBA00048779"/>
    </source>
</evidence>
<dbReference type="InterPro" id="IPR029041">
    <property type="entry name" value="FAD-linked_oxidoreductase-like"/>
</dbReference>
<evidence type="ECO:0000256" key="2">
    <source>
        <dbReference type="ARBA" id="ARBA00004739"/>
    </source>
</evidence>
<comment type="function">
    <text evidence="18">Oxidizes proline to glutamate for use as a carbon and nitrogen source.</text>
</comment>
<evidence type="ECO:0000256" key="4">
    <source>
        <dbReference type="ARBA" id="ARBA00022491"/>
    </source>
</evidence>
<dbReference type="CDD" id="cd07125">
    <property type="entry name" value="ALDH_PutA-P5CDH"/>
    <property type="match status" value="1"/>
</dbReference>
<evidence type="ECO:0000256" key="12">
    <source>
        <dbReference type="ARBA" id="ARBA00023163"/>
    </source>
</evidence>
<dbReference type="SUPFAM" id="SSF81935">
    <property type="entry name" value="N-terminal domain of bifunctional PutA protein"/>
    <property type="match status" value="1"/>
</dbReference>
<dbReference type="GO" id="GO:0003842">
    <property type="term" value="F:L-glutamate gamma-semialdehyde dehydrogenase activity"/>
    <property type="evidence" value="ECO:0007669"/>
    <property type="project" value="UniProtKB-UniRule"/>
</dbReference>
<accession>A0A1U9KSC4</accession>
<keyword evidence="7 18" id="KW-0560">Oxidoreductase</keyword>
<keyword evidence="10 18" id="KW-0642">Proline metabolism</keyword>
<dbReference type="PANTHER" id="PTHR42862:SF1">
    <property type="entry name" value="DELTA-1-PYRROLINE-5-CARBOXYLATE DEHYDROGENASE 2, ISOFORM A-RELATED"/>
    <property type="match status" value="1"/>
</dbReference>
<name>A0A1U9KSC4_9PROT</name>
<dbReference type="Pfam" id="PF00171">
    <property type="entry name" value="Aldedh"/>
    <property type="match status" value="1"/>
</dbReference>
<comment type="similarity">
    <text evidence="17 18">In the C-terminal section; belongs to the aldehyde dehydrogenase family.</text>
</comment>
<evidence type="ECO:0000256" key="18">
    <source>
        <dbReference type="PIRNR" id="PIRNR000197"/>
    </source>
</evidence>
<dbReference type="EC" id="1.5.5.2" evidence="18"/>
<dbReference type="EC" id="1.2.1.88" evidence="18"/>
<dbReference type="InterPro" id="IPR005933">
    <property type="entry name" value="PutA_C"/>
</dbReference>
<dbReference type="Proteomes" id="UP000188604">
    <property type="component" value="Chromosome"/>
</dbReference>
<dbReference type="InterPro" id="IPR050485">
    <property type="entry name" value="Proline_metab_enzyme"/>
</dbReference>
<protein>
    <recommendedName>
        <fullName evidence="18">Bifunctional protein PutA</fullName>
    </recommendedName>
    <domain>
        <recommendedName>
            <fullName evidence="18">Proline dehydrogenase</fullName>
            <ecNumber evidence="18">1.5.5.2</ecNumber>
        </recommendedName>
        <alternativeName>
            <fullName evidence="18">Proline oxidase</fullName>
        </alternativeName>
    </domain>
    <domain>
        <recommendedName>
            <fullName evidence="18">Delta-1-pyrroline-5-carboxylate dehydrogenase</fullName>
            <shortName evidence="18">P5C dehydrogenase</shortName>
            <ecNumber evidence="18">1.2.1.88</ecNumber>
        </recommendedName>
        <alternativeName>
            <fullName evidence="18">L-glutamate gamma-semialdehyde dehydrogenase</fullName>
        </alternativeName>
    </domain>
</protein>
<evidence type="ECO:0000256" key="11">
    <source>
        <dbReference type="ARBA" id="ARBA00023125"/>
    </source>
</evidence>
<dbReference type="STRING" id="320497.A0U93_13350"/>
<dbReference type="InterPro" id="IPR016160">
    <property type="entry name" value="Ald_DH_CS_CYS"/>
</dbReference>
<dbReference type="InterPro" id="IPR041349">
    <property type="entry name" value="PRODH"/>
</dbReference>
<keyword evidence="4 18" id="KW-0678">Repressor</keyword>
<dbReference type="OrthoDB" id="9812625at2"/>
<dbReference type="InterPro" id="IPR015590">
    <property type="entry name" value="Aldehyde_DH_dom"/>
</dbReference>
<evidence type="ECO:0000313" key="19">
    <source>
        <dbReference type="EMBL" id="AQS88741.1"/>
    </source>
</evidence>
<evidence type="ECO:0000256" key="1">
    <source>
        <dbReference type="ARBA" id="ARBA00001974"/>
    </source>
</evidence>
<comment type="similarity">
    <text evidence="16 18">In the N-terminal section; belongs to the proline dehydrogenase family.</text>
</comment>
<dbReference type="InterPro" id="IPR025703">
    <property type="entry name" value="Bifunct_PutA"/>
</dbReference>
<evidence type="ECO:0000256" key="3">
    <source>
        <dbReference type="ARBA" id="ARBA00004786"/>
    </source>
</evidence>
<dbReference type="Pfam" id="PF14850">
    <property type="entry name" value="Pro_dh-DNA_bdg"/>
    <property type="match status" value="1"/>
</dbReference>
<dbReference type="Gene3D" id="3.20.20.220">
    <property type="match status" value="1"/>
</dbReference>
<dbReference type="NCBIfam" id="TIGR01238">
    <property type="entry name" value="D1pyr5carbox3"/>
    <property type="match status" value="1"/>
</dbReference>
<dbReference type="KEGG" id="nch:A0U93_13350"/>
<dbReference type="RefSeq" id="WP_077807788.1">
    <property type="nucleotide sequence ID" value="NZ_BJXS01000001.1"/>
</dbReference>
<sequence length="1200" mass="128277">MNVFAGLLASQPEPCALRDAISQARRLPEPQCMAALLETAKLTPRQTAEADATALMLAQNLRTRGAGNGVEALMQTFSLGSEEGVALMCLAEALLRIPDAATRDALIRDQIGRNTWSDYIGRNQPTLVNAAAWGMSLTSRLSASPNGLRGLVAKGSAPFVRQGINRAIRMMGGQFVIGETIAQALRHSSTREHEGFTYSYDMLGEAALTAADAARFRQDYIDALEALGRHARGDTLYERPGLSIKLSALHPRYSRAQRARVMTELAPILKALAVRARQLNIGLNIDAEESERLELSLDLLQSLCEAPELAGWNGIGFVVQAYGKRAPRVLEWLIALGARTGHRLMVRLVKGAYWDSEIKRAQVEGQDDFPVFTRKHHTDISYIACARQLLDAPDYIYPQFATHNARTIATIHALAGPHSPGRYEFQCLHGMGETTYQPVVSKQGLNVPCRIYAPVGAYETLLAYLVRRLLENGANSSFVNQAADANMPIERLIDDPIDTAHAAALPGSANEHIARPPQLFGPERRNALGIDLTDEPTIRALSATLSTPRHYRAAPTVTPAATSPRRGRVVHNPAIGEDHIGEVIDATPADILAALDRAATSPIWAGRTPDERATPLERAADLLEGADYELLGLIVREAGKSFPNAIAELREAVDFLRFYAAQIRATFDNATHTPLGTIVCISPWNFPLAIFIGQIAAALAAGNNVIAKPAEETPLIAARAVELLHEAGIPPDALQFLPGDGTVGAALVEDPRVDGVMFTGSSAVAKLISRQLFGRIGRNGQPVPLVAETGGQNAMIVDSSALPEQAVADIIASAFDSAGQRCSALRVLLVQEECADRLLTMLCGAMRELRVGNPALLETDIGPVISAEAQARIDDHIDRMRRAGRKIWHTELSPDCVRGHFIAPTLIEIGRVADIGGEVFGPVLHVRRFARSELDGVVDAVNATGYGLTFGVHSRVRSTIERVCSRINAGNLYVNRNMIGAVVGSQPFGGNGLSGTGPKAGGPLTLRRLLSACPAYSPLVPGSVPATARSLLAFLETREPSAARRARDAIGHALCGASLTLPGPVGETNVHTLIPRGPVICAADSWPAVLDAVGIALAAGNTALVAAPDAAVEWMTRLPPSLVSHIQRIDPGAIPECAAILMEPHSPTAEQVAATVTAREGRVVPIYMIEGTRPEWLLEERVVTTNTAAVGGDAALMAVS</sequence>
<evidence type="ECO:0000256" key="6">
    <source>
        <dbReference type="ARBA" id="ARBA00022827"/>
    </source>
</evidence>
<keyword evidence="5 18" id="KW-0285">Flavoprotein</keyword>
<dbReference type="FunFam" id="3.40.309.10:FF:000005">
    <property type="entry name" value="1-pyrroline-5-carboxylate dehydrogenase 1"/>
    <property type="match status" value="1"/>
</dbReference>
<dbReference type="InterPro" id="IPR016162">
    <property type="entry name" value="Ald_DH_N"/>
</dbReference>
<evidence type="ECO:0000256" key="17">
    <source>
        <dbReference type="ARBA" id="ARBA00060911"/>
    </source>
</evidence>
<dbReference type="FunFam" id="1.20.5.460:FF:000001">
    <property type="entry name" value="Bifunctional protein PutA"/>
    <property type="match status" value="1"/>
</dbReference>
<dbReference type="Pfam" id="PF18327">
    <property type="entry name" value="PRODH"/>
    <property type="match status" value="1"/>
</dbReference>